<gene>
    <name evidence="2" type="ORF">MNBD_GAMMA09-1503</name>
</gene>
<name>A0A3B0XBF0_9ZZZZ</name>
<keyword evidence="2" id="KW-0808">Transferase</keyword>
<reference evidence="2" key="1">
    <citation type="submission" date="2018-06" db="EMBL/GenBank/DDBJ databases">
        <authorList>
            <person name="Zhirakovskaya E."/>
        </authorList>
    </citation>
    <scope>NUCLEOTIDE SEQUENCE</scope>
</reference>
<evidence type="ECO:0000313" key="2">
    <source>
        <dbReference type="EMBL" id="VAW60742.1"/>
    </source>
</evidence>
<dbReference type="Gene3D" id="3.30.870.10">
    <property type="entry name" value="Endonuclease Chain A"/>
    <property type="match status" value="2"/>
</dbReference>
<evidence type="ECO:0000259" key="1">
    <source>
        <dbReference type="PROSITE" id="PS50035"/>
    </source>
</evidence>
<dbReference type="InterPro" id="IPR001736">
    <property type="entry name" value="PLipase_D/transphosphatidylase"/>
</dbReference>
<dbReference type="PANTHER" id="PTHR21248:SF12">
    <property type="entry name" value="CARDIOLIPIN SYNTHASE C"/>
    <property type="match status" value="1"/>
</dbReference>
<dbReference type="GO" id="GO:0032049">
    <property type="term" value="P:cardiolipin biosynthetic process"/>
    <property type="evidence" value="ECO:0007669"/>
    <property type="project" value="UniProtKB-ARBA"/>
</dbReference>
<accession>A0A3B0XBF0</accession>
<dbReference type="EMBL" id="UOFI01000005">
    <property type="protein sequence ID" value="VAW60742.1"/>
    <property type="molecule type" value="Genomic_DNA"/>
</dbReference>
<sequence>MARKIHCLLVITFILSGCASLPDNSMRTESFAVTDTRETTLGRGLQASRDSGETRDGFILLDKGLDAFVARAALAEAAEKSLDVQYYLYHDDLIGGLFTATLLRAADRGVRVRLLVDDMDMENRDRSILAIDNHPNVEIRIFNPFNRSMSRLPQFVTGLGSITRRMHNKSFTADNVATILGGRNIGNEYFDANPTLEFADLDVLAIGDVVKDVSTSFDLYWNSPLTYPAKTLIDKPISDEEALNARNQLHAFFEEQKNSDYMQSLKSSALAKSIREDSIEFFLGNAVIVVDHPDKITHSRDTNKLHLVSQLAPYFQNIKQELIIISPYFVPGDEGVDFFKALLDKGIQVRILTNSLSSNDVGIVHSGYAKYREALLRSGVALYEMNKKLTRKQRKEKKGVASSSKASLHAKAFILDREKIFIGSLNLDPRSFYENTEIGLVLNSTEVASAMAKVLIEEIEKYAFRLELHINTEGEEEIRWHGYENGRAVTFDVDPYTSFWRRLGVAFMSLLPIESQL</sequence>
<protein>
    <submittedName>
        <fullName evidence="2">Cardiolipin synthase, ClsC</fullName>
        <ecNumber evidence="2">2.7.8.-</ecNumber>
    </submittedName>
</protein>
<dbReference type="SMART" id="SM00155">
    <property type="entry name" value="PLDc"/>
    <property type="match status" value="2"/>
</dbReference>
<dbReference type="GO" id="GO:0030572">
    <property type="term" value="F:phosphatidyltransferase activity"/>
    <property type="evidence" value="ECO:0007669"/>
    <property type="project" value="UniProtKB-ARBA"/>
</dbReference>
<dbReference type="PROSITE" id="PS51257">
    <property type="entry name" value="PROKAR_LIPOPROTEIN"/>
    <property type="match status" value="1"/>
</dbReference>
<dbReference type="InterPro" id="IPR025202">
    <property type="entry name" value="PLD-like_dom"/>
</dbReference>
<dbReference type="CDD" id="cd09113">
    <property type="entry name" value="PLDc_ymdC_like_2"/>
    <property type="match status" value="1"/>
</dbReference>
<feature type="domain" description="PLD phosphodiesterase" evidence="1">
    <location>
        <begin position="162"/>
        <end position="189"/>
    </location>
</feature>
<dbReference type="CDD" id="cd09111">
    <property type="entry name" value="PLDc_ymdC_like_1"/>
    <property type="match status" value="1"/>
</dbReference>
<dbReference type="SUPFAM" id="SSF56024">
    <property type="entry name" value="Phospholipase D/nuclease"/>
    <property type="match status" value="2"/>
</dbReference>
<dbReference type="EC" id="2.7.8.-" evidence="2"/>
<feature type="domain" description="PLD phosphodiesterase" evidence="1">
    <location>
        <begin position="404"/>
        <end position="431"/>
    </location>
</feature>
<proteinExistence type="predicted"/>
<organism evidence="2">
    <name type="scientific">hydrothermal vent metagenome</name>
    <dbReference type="NCBI Taxonomy" id="652676"/>
    <lineage>
        <taxon>unclassified sequences</taxon>
        <taxon>metagenomes</taxon>
        <taxon>ecological metagenomes</taxon>
    </lineage>
</organism>
<dbReference type="PANTHER" id="PTHR21248">
    <property type="entry name" value="CARDIOLIPIN SYNTHASE"/>
    <property type="match status" value="1"/>
</dbReference>
<dbReference type="Pfam" id="PF13091">
    <property type="entry name" value="PLDc_2"/>
    <property type="match status" value="2"/>
</dbReference>
<dbReference type="PROSITE" id="PS50035">
    <property type="entry name" value="PLD"/>
    <property type="match status" value="2"/>
</dbReference>
<dbReference type="AlphaFoldDB" id="A0A3B0XBF0"/>